<evidence type="ECO:0000256" key="1">
    <source>
        <dbReference type="SAM" id="SignalP"/>
    </source>
</evidence>
<keyword evidence="1" id="KW-0732">Signal</keyword>
<gene>
    <name evidence="2" type="ORF">HanXRQr2_Chr15g0703251</name>
</gene>
<keyword evidence="3" id="KW-1185">Reference proteome</keyword>
<organism evidence="2 3">
    <name type="scientific">Helianthus annuus</name>
    <name type="common">Common sunflower</name>
    <dbReference type="NCBI Taxonomy" id="4232"/>
    <lineage>
        <taxon>Eukaryota</taxon>
        <taxon>Viridiplantae</taxon>
        <taxon>Streptophyta</taxon>
        <taxon>Embryophyta</taxon>
        <taxon>Tracheophyta</taxon>
        <taxon>Spermatophyta</taxon>
        <taxon>Magnoliopsida</taxon>
        <taxon>eudicotyledons</taxon>
        <taxon>Gunneridae</taxon>
        <taxon>Pentapetalae</taxon>
        <taxon>asterids</taxon>
        <taxon>campanulids</taxon>
        <taxon>Asterales</taxon>
        <taxon>Asteraceae</taxon>
        <taxon>Asteroideae</taxon>
        <taxon>Heliantheae alliance</taxon>
        <taxon>Heliantheae</taxon>
        <taxon>Helianthus</taxon>
    </lineage>
</organism>
<dbReference type="Gramene" id="mRNA:HanXRQr2_Chr15g0703251">
    <property type="protein sequence ID" value="mRNA:HanXRQr2_Chr15g0703251"/>
    <property type="gene ID" value="HanXRQr2_Chr15g0703251"/>
</dbReference>
<evidence type="ECO:0008006" key="4">
    <source>
        <dbReference type="Google" id="ProtNLM"/>
    </source>
</evidence>
<sequence>MMFLLFQLQRLLLLNNHMAVVISLFRLPDTVSRMAKLDFGLNPITIRLLHRSPQNEFINGIRREKKVDCFRYALTSWSRFMKSAGIQVGDTVYYSFDEIDQVLSVELVVPHMRHTD</sequence>
<reference evidence="2" key="2">
    <citation type="submission" date="2020-06" db="EMBL/GenBank/DDBJ databases">
        <title>Helianthus annuus Genome sequencing and assembly Release 2.</title>
        <authorList>
            <person name="Gouzy J."/>
            <person name="Langlade N."/>
            <person name="Munos S."/>
        </authorList>
    </citation>
    <scope>NUCLEOTIDE SEQUENCE</scope>
    <source>
        <tissue evidence="2">Leaves</tissue>
    </source>
</reference>
<name>A0A9K3H427_HELAN</name>
<evidence type="ECO:0000313" key="3">
    <source>
        <dbReference type="Proteomes" id="UP000215914"/>
    </source>
</evidence>
<dbReference type="EMBL" id="MNCJ02000330">
    <property type="protein sequence ID" value="KAF5765388.1"/>
    <property type="molecule type" value="Genomic_DNA"/>
</dbReference>
<proteinExistence type="predicted"/>
<reference evidence="2" key="1">
    <citation type="journal article" date="2017" name="Nature">
        <title>The sunflower genome provides insights into oil metabolism, flowering and Asterid evolution.</title>
        <authorList>
            <person name="Badouin H."/>
            <person name="Gouzy J."/>
            <person name="Grassa C.J."/>
            <person name="Murat F."/>
            <person name="Staton S.E."/>
            <person name="Cottret L."/>
            <person name="Lelandais-Briere C."/>
            <person name="Owens G.L."/>
            <person name="Carrere S."/>
            <person name="Mayjonade B."/>
            <person name="Legrand L."/>
            <person name="Gill N."/>
            <person name="Kane N.C."/>
            <person name="Bowers J.E."/>
            <person name="Hubner S."/>
            <person name="Bellec A."/>
            <person name="Berard A."/>
            <person name="Berges H."/>
            <person name="Blanchet N."/>
            <person name="Boniface M.C."/>
            <person name="Brunel D."/>
            <person name="Catrice O."/>
            <person name="Chaidir N."/>
            <person name="Claudel C."/>
            <person name="Donnadieu C."/>
            <person name="Faraut T."/>
            <person name="Fievet G."/>
            <person name="Helmstetter N."/>
            <person name="King M."/>
            <person name="Knapp S.J."/>
            <person name="Lai Z."/>
            <person name="Le Paslier M.C."/>
            <person name="Lippi Y."/>
            <person name="Lorenzon L."/>
            <person name="Mandel J.R."/>
            <person name="Marage G."/>
            <person name="Marchand G."/>
            <person name="Marquand E."/>
            <person name="Bret-Mestries E."/>
            <person name="Morien E."/>
            <person name="Nambeesan S."/>
            <person name="Nguyen T."/>
            <person name="Pegot-Espagnet P."/>
            <person name="Pouilly N."/>
            <person name="Raftis F."/>
            <person name="Sallet E."/>
            <person name="Schiex T."/>
            <person name="Thomas J."/>
            <person name="Vandecasteele C."/>
            <person name="Vares D."/>
            <person name="Vear F."/>
            <person name="Vautrin S."/>
            <person name="Crespi M."/>
            <person name="Mangin B."/>
            <person name="Burke J.M."/>
            <person name="Salse J."/>
            <person name="Munos S."/>
            <person name="Vincourt P."/>
            <person name="Rieseberg L.H."/>
            <person name="Langlade N.B."/>
        </authorList>
    </citation>
    <scope>NUCLEOTIDE SEQUENCE</scope>
    <source>
        <tissue evidence="2">Leaves</tissue>
    </source>
</reference>
<comment type="caution">
    <text evidence="2">The sequence shown here is derived from an EMBL/GenBank/DDBJ whole genome shotgun (WGS) entry which is preliminary data.</text>
</comment>
<protein>
    <recommendedName>
        <fullName evidence="4">DNA-binding pseudobarrel domain-containing protein</fullName>
    </recommendedName>
</protein>
<dbReference type="AlphaFoldDB" id="A0A9K3H427"/>
<feature type="chain" id="PRO_5039933884" description="DNA-binding pseudobarrel domain-containing protein" evidence="1">
    <location>
        <begin position="20"/>
        <end position="116"/>
    </location>
</feature>
<feature type="signal peptide" evidence="1">
    <location>
        <begin position="1"/>
        <end position="19"/>
    </location>
</feature>
<evidence type="ECO:0000313" key="2">
    <source>
        <dbReference type="EMBL" id="KAF5765388.1"/>
    </source>
</evidence>
<accession>A0A9K3H427</accession>
<dbReference type="Proteomes" id="UP000215914">
    <property type="component" value="Unassembled WGS sequence"/>
</dbReference>